<dbReference type="AlphaFoldDB" id="A0ABD0PVR9"/>
<feature type="compositionally biased region" description="Basic and acidic residues" evidence="1">
    <location>
        <begin position="8"/>
        <end position="17"/>
    </location>
</feature>
<dbReference type="InterPro" id="IPR008399">
    <property type="entry name" value="Anthrax_toxin_rcpt_C"/>
</dbReference>
<proteinExistence type="predicted"/>
<comment type="caution">
    <text evidence="3">The sequence shown here is derived from an EMBL/GenBank/DDBJ whole genome shotgun (WGS) entry which is preliminary data.</text>
</comment>
<dbReference type="Proteomes" id="UP001529510">
    <property type="component" value="Unassembled WGS sequence"/>
</dbReference>
<evidence type="ECO:0000313" key="4">
    <source>
        <dbReference type="Proteomes" id="UP001529510"/>
    </source>
</evidence>
<feature type="non-terminal residue" evidence="3">
    <location>
        <position position="56"/>
    </location>
</feature>
<feature type="region of interest" description="Disordered" evidence="1">
    <location>
        <begin position="1"/>
        <end position="20"/>
    </location>
</feature>
<keyword evidence="4" id="KW-1185">Reference proteome</keyword>
<dbReference type="Pfam" id="PF05586">
    <property type="entry name" value="Ant_C"/>
    <property type="match status" value="1"/>
</dbReference>
<evidence type="ECO:0000259" key="2">
    <source>
        <dbReference type="Pfam" id="PF05586"/>
    </source>
</evidence>
<evidence type="ECO:0000313" key="3">
    <source>
        <dbReference type="EMBL" id="KAL0178124.1"/>
    </source>
</evidence>
<dbReference type="EMBL" id="JAMKFB020000013">
    <property type="protein sequence ID" value="KAL0178124.1"/>
    <property type="molecule type" value="Genomic_DNA"/>
</dbReference>
<accession>A0ABD0PVR9</accession>
<evidence type="ECO:0000256" key="1">
    <source>
        <dbReference type="SAM" id="MobiDB-lite"/>
    </source>
</evidence>
<sequence>VRWGNKGSTEEGAKLEMPKNAVVKMPEDEYEPYEPKLRNSYGRRTAHHRKWYSPIQ</sequence>
<feature type="domain" description="Anthrax toxin receptor C-terminal" evidence="2">
    <location>
        <begin position="1"/>
        <end position="56"/>
    </location>
</feature>
<protein>
    <recommendedName>
        <fullName evidence="2">Anthrax toxin receptor C-terminal domain-containing protein</fullName>
    </recommendedName>
</protein>
<gene>
    <name evidence="3" type="ORF">M9458_027018</name>
</gene>
<name>A0ABD0PVR9_CIRMR</name>
<feature type="non-terminal residue" evidence="3">
    <location>
        <position position="1"/>
    </location>
</feature>
<organism evidence="3 4">
    <name type="scientific">Cirrhinus mrigala</name>
    <name type="common">Mrigala</name>
    <dbReference type="NCBI Taxonomy" id="683832"/>
    <lineage>
        <taxon>Eukaryota</taxon>
        <taxon>Metazoa</taxon>
        <taxon>Chordata</taxon>
        <taxon>Craniata</taxon>
        <taxon>Vertebrata</taxon>
        <taxon>Euteleostomi</taxon>
        <taxon>Actinopterygii</taxon>
        <taxon>Neopterygii</taxon>
        <taxon>Teleostei</taxon>
        <taxon>Ostariophysi</taxon>
        <taxon>Cypriniformes</taxon>
        <taxon>Cyprinidae</taxon>
        <taxon>Labeoninae</taxon>
        <taxon>Labeonini</taxon>
        <taxon>Cirrhinus</taxon>
    </lineage>
</organism>
<reference evidence="3 4" key="1">
    <citation type="submission" date="2024-05" db="EMBL/GenBank/DDBJ databases">
        <title>Genome sequencing and assembly of Indian major carp, Cirrhinus mrigala (Hamilton, 1822).</title>
        <authorList>
            <person name="Mohindra V."/>
            <person name="Chowdhury L.M."/>
            <person name="Lal K."/>
            <person name="Jena J.K."/>
        </authorList>
    </citation>
    <scope>NUCLEOTIDE SEQUENCE [LARGE SCALE GENOMIC DNA]</scope>
    <source>
        <strain evidence="3">CM1030</strain>
        <tissue evidence="3">Blood</tissue>
    </source>
</reference>